<dbReference type="AlphaFoldDB" id="A0A0D6PI65"/>
<protein>
    <submittedName>
        <fullName evidence="5">Poly-beta-hydroxybutyrate polymerase/poly(3-hydroxyalkanoate) polymerase</fullName>
    </submittedName>
</protein>
<evidence type="ECO:0000313" key="6">
    <source>
        <dbReference type="Proteomes" id="UP000032668"/>
    </source>
</evidence>
<dbReference type="Pfam" id="PF07167">
    <property type="entry name" value="PhaC_N"/>
    <property type="match status" value="1"/>
</dbReference>
<comment type="caution">
    <text evidence="5">The sequence shown here is derived from an EMBL/GenBank/DDBJ whole genome shotgun (WGS) entry which is preliminary data.</text>
</comment>
<name>A0A0D6PI65_9PROT</name>
<feature type="domain" description="Poly-beta-hydroxybutyrate polymerase N-terminal" evidence="4">
    <location>
        <begin position="9"/>
        <end position="47"/>
    </location>
</feature>
<dbReference type="SUPFAM" id="SSF53474">
    <property type="entry name" value="alpha/beta-Hydrolases"/>
    <property type="match status" value="1"/>
</dbReference>
<dbReference type="STRING" id="1120923.SAMN02746095_03210"/>
<dbReference type="PANTHER" id="PTHR36837:SF5">
    <property type="entry name" value="POLY-3-HYDROXYBUTYRATE SYNTHASE"/>
    <property type="match status" value="1"/>
</dbReference>
<accession>A0A0D6PI65</accession>
<evidence type="ECO:0000256" key="1">
    <source>
        <dbReference type="ARBA" id="ARBA00022679"/>
    </source>
</evidence>
<gene>
    <name evidence="5" type="ORF">Aam_091_004</name>
</gene>
<dbReference type="RefSeq" id="WP_048879739.1">
    <property type="nucleotide sequence ID" value="NZ_BANC01000089.1"/>
</dbReference>
<feature type="domain" description="Poly-beta-hydroxybutyrate polymerase N-terminal" evidence="3">
    <location>
        <begin position="80"/>
        <end position="247"/>
    </location>
</feature>
<proteinExistence type="predicted"/>
<dbReference type="EMBL" id="BANC01000089">
    <property type="protein sequence ID" value="GAN81347.1"/>
    <property type="molecule type" value="Genomic_DNA"/>
</dbReference>
<dbReference type="Gene3D" id="3.40.50.1820">
    <property type="entry name" value="alpha/beta hydrolase"/>
    <property type="match status" value="1"/>
</dbReference>
<dbReference type="Proteomes" id="UP000032668">
    <property type="component" value="Unassembled WGS sequence"/>
</dbReference>
<dbReference type="GO" id="GO:0016746">
    <property type="term" value="F:acyltransferase activity"/>
    <property type="evidence" value="ECO:0007669"/>
    <property type="project" value="UniProtKB-KW"/>
</dbReference>
<keyword evidence="1" id="KW-0808">Transferase</keyword>
<organism evidence="5 6">
    <name type="scientific">Acidocella aminolytica 101 = DSM 11237</name>
    <dbReference type="NCBI Taxonomy" id="1120923"/>
    <lineage>
        <taxon>Bacteria</taxon>
        <taxon>Pseudomonadati</taxon>
        <taxon>Pseudomonadota</taxon>
        <taxon>Alphaproteobacteria</taxon>
        <taxon>Acetobacterales</taxon>
        <taxon>Acidocellaceae</taxon>
        <taxon>Acidocella</taxon>
    </lineage>
</organism>
<evidence type="ECO:0000259" key="4">
    <source>
        <dbReference type="Pfam" id="PF12551"/>
    </source>
</evidence>
<evidence type="ECO:0000256" key="2">
    <source>
        <dbReference type="ARBA" id="ARBA00023315"/>
    </source>
</evidence>
<reference evidence="5 6" key="1">
    <citation type="submission" date="2012-11" db="EMBL/GenBank/DDBJ databases">
        <title>Whole genome sequence of Acidocella aminolytica 101 = DSM 11237.</title>
        <authorList>
            <person name="Azuma Y."/>
            <person name="Higashiura N."/>
            <person name="Hirakawa H."/>
            <person name="Matsushita K."/>
        </authorList>
    </citation>
    <scope>NUCLEOTIDE SEQUENCE [LARGE SCALE GENOMIC DNA]</scope>
    <source>
        <strain evidence="6">101 / DSM 11237</strain>
    </source>
</reference>
<sequence>MSDQTEQCNTLDRALHAAQARLTGGLSMAALAIAWTDWALHIADQPGQQMKLARQAAQDWTELSRQALGFPFKPLNPEPQDHRFKDPGWQQGPAAFAVQAFLRAERFWDTATKDTAGVSGKNERIVNFTARQMLDVVAPSNFPGCNPEVLAKAQATSGESLRQGVRNLVADLRSASNTKTQPLPMKPGKDVAITPGQVVFRNDLLELIQYAPATESVRPEPILIVPAWIMKYYILDLSPHNSMVNYLVSQGFTVFCISWRNPDASMRDVSLDDYRRLGTMAALDAITAICGADKKIHATGYCLGGTLLSITAATMARDHDERLATVTLLAAQTDFTEAGELQLFITDAQLHFLDDAMWSQGYLDAQQMAGAFQMLRANDLVWSQMIRRYYLGEEDHPNDLMSWNMDATRMPYRMHSEYLRKLFLNNDLAEGRFESDGRKISLADIHVPLFVIGTETDHIAPWRSVYKLQQLNSGDITFVLTSGGHNAGVVSEPGHPHRHFRKLEHKPGDLSIPPDEWQSQANCEEGSWWPDWAAWLANHSGTPINPPQTGAPKAGYKPLGHAPGTYIFQR</sequence>
<dbReference type="Pfam" id="PF12551">
    <property type="entry name" value="PHBC_N"/>
    <property type="match status" value="1"/>
</dbReference>
<evidence type="ECO:0000313" key="5">
    <source>
        <dbReference type="EMBL" id="GAN81347.1"/>
    </source>
</evidence>
<dbReference type="OrthoDB" id="7208816at2"/>
<dbReference type="GO" id="GO:0042619">
    <property type="term" value="P:poly-hydroxybutyrate biosynthetic process"/>
    <property type="evidence" value="ECO:0007669"/>
    <property type="project" value="InterPro"/>
</dbReference>
<keyword evidence="6" id="KW-1185">Reference proteome</keyword>
<dbReference type="InterPro" id="IPR010941">
    <property type="entry name" value="PhaC_N"/>
</dbReference>
<keyword evidence="2" id="KW-0012">Acyltransferase</keyword>
<dbReference type="InterPro" id="IPR029058">
    <property type="entry name" value="AB_hydrolase_fold"/>
</dbReference>
<dbReference type="InterPro" id="IPR051321">
    <property type="entry name" value="PHA/PHB_synthase"/>
</dbReference>
<dbReference type="PANTHER" id="PTHR36837">
    <property type="entry name" value="POLY(3-HYDROXYALKANOATE) POLYMERASE SUBUNIT PHAC"/>
    <property type="match status" value="1"/>
</dbReference>
<dbReference type="InterPro" id="IPR022211">
    <property type="entry name" value="PHBC_N"/>
</dbReference>
<evidence type="ECO:0000259" key="3">
    <source>
        <dbReference type="Pfam" id="PF07167"/>
    </source>
</evidence>